<gene>
    <name evidence="1" type="ORF">DI525_03825</name>
</gene>
<dbReference type="RefSeq" id="WP_303734467.1">
    <property type="nucleotide sequence ID" value="NZ_CAKZHK010000008.1"/>
</dbReference>
<dbReference type="Proteomes" id="UP000249432">
    <property type="component" value="Unassembled WGS sequence"/>
</dbReference>
<protein>
    <recommendedName>
        <fullName evidence="3">Terminase</fullName>
    </recommendedName>
</protein>
<reference evidence="1 2" key="1">
    <citation type="submission" date="2017-08" db="EMBL/GenBank/DDBJ databases">
        <title>Infants hospitalized years apart are colonized by the same room-sourced microbial strains.</title>
        <authorList>
            <person name="Brooks B."/>
            <person name="Olm M.R."/>
            <person name="Firek B.A."/>
            <person name="Baker R."/>
            <person name="Thomas B.C."/>
            <person name="Morowitz M.J."/>
            <person name="Banfield J.F."/>
        </authorList>
    </citation>
    <scope>NUCLEOTIDE SEQUENCE [LARGE SCALE GENOMIC DNA]</scope>
    <source>
        <strain evidence="1">S2_003_000_R1_3</strain>
    </source>
</reference>
<evidence type="ECO:0008006" key="3">
    <source>
        <dbReference type="Google" id="ProtNLM"/>
    </source>
</evidence>
<evidence type="ECO:0000313" key="1">
    <source>
        <dbReference type="EMBL" id="PZR05420.1"/>
    </source>
</evidence>
<proteinExistence type="predicted"/>
<comment type="caution">
    <text evidence="1">The sequence shown here is derived from an EMBL/GenBank/DDBJ whole genome shotgun (WGS) entry which is preliminary data.</text>
</comment>
<sequence>MPFKPSEAGEFPSLGWECLAWIEENLTQPDSAEYHPLILTPDQANFLIHYYQLDPETGQRVYTRGIFSRPKGSGKSPLMGAIGALEALGPVCFGGWDAAGQPVGVPWSERVTPRVQFAAVNEDQSKNAYGPLLEMLRDGPAINNYDIDPMESFIALPRGRIEFITSGALSKEGGRPVWAALDQTESWTRSNGGVALADTLRRNLGKVGGHSIETPNAFRPGSGSIAEKTFQAVELERQGRLKRETILVDHREAPADTDLADHDSLYAGLAYAYGDSARDKGGWVDIERIITEIWDPSTDPSDARQFYLNQIVSASDSYLSHLEVDAIEDRDKAVQPGDKVVLGFDGSRGRIRGNVDATALVGIRISDGHLFEVAVWQSPTPRDPTWESDTKQVDAVIRDCFSRYRVVGMYCDPSGWTEHVSTWEADFSPKLKVRATASHPMMAWPRGKTAAVYQSLTQFRQAVIHREISYDGGPYLRAHLLNARRRETRTGYLLYKSSPESADKIDAAYAAVMAYKCYLDAVSRGITKHKKKRGSFVL</sequence>
<dbReference type="Gene3D" id="3.30.420.240">
    <property type="match status" value="1"/>
</dbReference>
<organism evidence="1 2">
    <name type="scientific">Corynebacterium kroppenstedtii</name>
    <dbReference type="NCBI Taxonomy" id="161879"/>
    <lineage>
        <taxon>Bacteria</taxon>
        <taxon>Bacillati</taxon>
        <taxon>Actinomycetota</taxon>
        <taxon>Actinomycetes</taxon>
        <taxon>Mycobacteriales</taxon>
        <taxon>Corynebacteriaceae</taxon>
        <taxon>Corynebacterium</taxon>
    </lineage>
</organism>
<evidence type="ECO:0000313" key="2">
    <source>
        <dbReference type="Proteomes" id="UP000249432"/>
    </source>
</evidence>
<accession>A0A2W5SRQ1</accession>
<dbReference type="AlphaFoldDB" id="A0A2W5SRQ1"/>
<dbReference type="EMBL" id="QFRA01000006">
    <property type="protein sequence ID" value="PZR05420.1"/>
    <property type="molecule type" value="Genomic_DNA"/>
</dbReference>
<name>A0A2W5SRQ1_9CORY</name>